<organism evidence="6 7">
    <name type="scientific">Aeromicrobium alkaliterrae</name>
    <dbReference type="NCBI Taxonomy" id="302168"/>
    <lineage>
        <taxon>Bacteria</taxon>
        <taxon>Bacillati</taxon>
        <taxon>Actinomycetota</taxon>
        <taxon>Actinomycetes</taxon>
        <taxon>Propionibacteriales</taxon>
        <taxon>Nocardioidaceae</taxon>
        <taxon>Aeromicrobium</taxon>
    </lineage>
</organism>
<gene>
    <name evidence="6" type="ORF">GCM10009710_34960</name>
</gene>
<dbReference type="Gene3D" id="1.10.10.10">
    <property type="entry name" value="Winged helix-like DNA-binding domain superfamily/Winged helix DNA-binding domain"/>
    <property type="match status" value="1"/>
</dbReference>
<dbReference type="InterPro" id="IPR005119">
    <property type="entry name" value="LysR_subst-bd"/>
</dbReference>
<dbReference type="Pfam" id="PF00126">
    <property type="entry name" value="HTH_1"/>
    <property type="match status" value="1"/>
</dbReference>
<accession>A0ABN2KB78</accession>
<keyword evidence="4" id="KW-0804">Transcription</keyword>
<dbReference type="Pfam" id="PF03466">
    <property type="entry name" value="LysR_substrate"/>
    <property type="match status" value="1"/>
</dbReference>
<evidence type="ECO:0000256" key="3">
    <source>
        <dbReference type="ARBA" id="ARBA00023125"/>
    </source>
</evidence>
<evidence type="ECO:0000256" key="2">
    <source>
        <dbReference type="ARBA" id="ARBA00023015"/>
    </source>
</evidence>
<dbReference type="CDD" id="cd05466">
    <property type="entry name" value="PBP2_LTTR_substrate"/>
    <property type="match status" value="1"/>
</dbReference>
<evidence type="ECO:0000259" key="5">
    <source>
        <dbReference type="PROSITE" id="PS50931"/>
    </source>
</evidence>
<dbReference type="EMBL" id="BAAAME010000010">
    <property type="protein sequence ID" value="GAA1752206.1"/>
    <property type="molecule type" value="Genomic_DNA"/>
</dbReference>
<dbReference type="SUPFAM" id="SSF46785">
    <property type="entry name" value="Winged helix' DNA-binding domain"/>
    <property type="match status" value="1"/>
</dbReference>
<comment type="similarity">
    <text evidence="1">Belongs to the LysR transcriptional regulatory family.</text>
</comment>
<name>A0ABN2KB78_9ACTN</name>
<keyword evidence="3" id="KW-0238">DNA-binding</keyword>
<dbReference type="InterPro" id="IPR036390">
    <property type="entry name" value="WH_DNA-bd_sf"/>
</dbReference>
<dbReference type="InterPro" id="IPR050950">
    <property type="entry name" value="HTH-type_LysR_regulators"/>
</dbReference>
<evidence type="ECO:0000313" key="7">
    <source>
        <dbReference type="Proteomes" id="UP001501057"/>
    </source>
</evidence>
<evidence type="ECO:0000256" key="1">
    <source>
        <dbReference type="ARBA" id="ARBA00009437"/>
    </source>
</evidence>
<dbReference type="InterPro" id="IPR000847">
    <property type="entry name" value="LysR_HTH_N"/>
</dbReference>
<comment type="caution">
    <text evidence="6">The sequence shown here is derived from an EMBL/GenBank/DDBJ whole genome shotgun (WGS) entry which is preliminary data.</text>
</comment>
<keyword evidence="2" id="KW-0805">Transcription regulation</keyword>
<evidence type="ECO:0000256" key="4">
    <source>
        <dbReference type="ARBA" id="ARBA00023163"/>
    </source>
</evidence>
<dbReference type="PRINTS" id="PR00039">
    <property type="entry name" value="HTHLYSR"/>
</dbReference>
<dbReference type="InterPro" id="IPR036388">
    <property type="entry name" value="WH-like_DNA-bd_sf"/>
</dbReference>
<dbReference type="Gene3D" id="3.40.190.290">
    <property type="match status" value="1"/>
</dbReference>
<dbReference type="Proteomes" id="UP001501057">
    <property type="component" value="Unassembled WGS sequence"/>
</dbReference>
<feature type="domain" description="HTH lysR-type" evidence="5">
    <location>
        <begin position="1"/>
        <end position="49"/>
    </location>
</feature>
<dbReference type="PANTHER" id="PTHR30419">
    <property type="entry name" value="HTH-TYPE TRANSCRIPTIONAL REGULATOR YBHD"/>
    <property type="match status" value="1"/>
</dbReference>
<dbReference type="SUPFAM" id="SSF53850">
    <property type="entry name" value="Periplasmic binding protein-like II"/>
    <property type="match status" value="1"/>
</dbReference>
<keyword evidence="7" id="KW-1185">Reference proteome</keyword>
<reference evidence="6 7" key="1">
    <citation type="journal article" date="2019" name="Int. J. Syst. Evol. Microbiol.">
        <title>The Global Catalogue of Microorganisms (GCM) 10K type strain sequencing project: providing services to taxonomists for standard genome sequencing and annotation.</title>
        <authorList>
            <consortium name="The Broad Institute Genomics Platform"/>
            <consortium name="The Broad Institute Genome Sequencing Center for Infectious Disease"/>
            <person name="Wu L."/>
            <person name="Ma J."/>
        </authorList>
    </citation>
    <scope>NUCLEOTIDE SEQUENCE [LARGE SCALE GENOMIC DNA]</scope>
    <source>
        <strain evidence="6 7">JCM 13518</strain>
    </source>
</reference>
<dbReference type="PROSITE" id="PS50931">
    <property type="entry name" value="HTH_LYSR"/>
    <property type="match status" value="1"/>
</dbReference>
<evidence type="ECO:0000313" key="6">
    <source>
        <dbReference type="EMBL" id="GAA1752206.1"/>
    </source>
</evidence>
<sequence>MTVAQTRHFTRAAELTGVSQPSMSKQIRVLENSLGTPLFVRNRGAIELTSAGEALLPHAERIIIDVEAAEESVREVAGLRRGRVRLGATPSLCDGVLPEVLTAFHRRHPGVDLEVHESGSRLLMRDLARGRLDLALNIVSAGTEHEDIVTTELLTEQLVLVGPPHHDLAAEVPVRDLRDVPLVMARDGYDLRERTNAACRQAGFEPRVAVEGGEMSSVLRFVEAGLGHAIVPQMVVATRPQLTVARLSPRLTRTVGISHRPEEAMSLAARAFRDELVSQLG</sequence>
<proteinExistence type="inferred from homology"/>
<protein>
    <submittedName>
        <fullName evidence="6">LysR substrate-binding domain-containing protein</fullName>
    </submittedName>
</protein>